<comment type="caution">
    <text evidence="3">The sequence shown here is derived from an EMBL/GenBank/DDBJ whole genome shotgun (WGS) entry which is preliminary data.</text>
</comment>
<evidence type="ECO:0000313" key="3">
    <source>
        <dbReference type="EMBL" id="KJH69856.1"/>
    </source>
</evidence>
<keyword evidence="4" id="KW-1185">Reference proteome</keyword>
<organism evidence="3 4">
    <name type="scientific">Aliterella atlantica CENA595</name>
    <dbReference type="NCBI Taxonomy" id="1618023"/>
    <lineage>
        <taxon>Bacteria</taxon>
        <taxon>Bacillati</taxon>
        <taxon>Cyanobacteriota</taxon>
        <taxon>Cyanophyceae</taxon>
        <taxon>Chroococcidiopsidales</taxon>
        <taxon>Aliterellaceae</taxon>
        <taxon>Aliterella</taxon>
    </lineage>
</organism>
<protein>
    <submittedName>
        <fullName evidence="3">Signal protein</fullName>
    </submittedName>
</protein>
<evidence type="ECO:0000313" key="4">
    <source>
        <dbReference type="Proteomes" id="UP000032452"/>
    </source>
</evidence>
<dbReference type="PROSITE" id="PS50924">
    <property type="entry name" value="MHYT"/>
    <property type="match status" value="1"/>
</dbReference>
<sequence>MQATYNPYLVIVSALVALLASYTALDIAGRVATAPAIGRKMWLVWGAISMGIGIWSMHFLAMLAFSLPVSVSYNFLLTVISLIAAILASGLALSLVTRPKVGVSTLLTSATFMGIGIGVMHYVGMAAMEMSATIRYKPVFFVASIVLAVVVSTVALELFLKFRRQTQEMNKALQMVSAIVMGSGILALHYTGMAAVQFEANSSIAPDGMSSISLTFWVAIFTFAILGGTLLIAADAAAKADARKYLR</sequence>
<dbReference type="EMBL" id="JYON01000032">
    <property type="protein sequence ID" value="KJH69856.1"/>
    <property type="molecule type" value="Genomic_DNA"/>
</dbReference>
<keyword evidence="1" id="KW-0472">Membrane</keyword>
<evidence type="ECO:0000256" key="1">
    <source>
        <dbReference type="PROSITE-ProRule" id="PRU00244"/>
    </source>
</evidence>
<dbReference type="GO" id="GO:0016020">
    <property type="term" value="C:membrane"/>
    <property type="evidence" value="ECO:0007669"/>
    <property type="project" value="UniProtKB-UniRule"/>
</dbReference>
<reference evidence="3 4" key="1">
    <citation type="submission" date="2015-02" db="EMBL/GenBank/DDBJ databases">
        <title>Draft genome of a novel marine cyanobacterium (Chroococcales) isolated from South Atlantic Ocean.</title>
        <authorList>
            <person name="Rigonato J."/>
            <person name="Alvarenga D.O."/>
            <person name="Branco L.H."/>
            <person name="Varani A.M."/>
            <person name="Brandini F.P."/>
            <person name="Fiore M.F."/>
        </authorList>
    </citation>
    <scope>NUCLEOTIDE SEQUENCE [LARGE SCALE GENOMIC DNA]</scope>
    <source>
        <strain evidence="3 4">CENA595</strain>
    </source>
</reference>
<dbReference type="PANTHER" id="PTHR35152">
    <property type="entry name" value="DOMAIN SIGNALLING PROTEIN, PUTATIVE (AFU_ORTHOLOGUE AFUA_5G11310)-RELATED"/>
    <property type="match status" value="1"/>
</dbReference>
<feature type="domain" description="MHYT" evidence="2">
    <location>
        <begin position="5"/>
        <end position="199"/>
    </location>
</feature>
<dbReference type="STRING" id="1618023.UH38_21185"/>
<name>A0A0D8ZRN6_9CYAN</name>
<feature type="transmembrane region" description="Helical" evidence="1">
    <location>
        <begin position="139"/>
        <end position="160"/>
    </location>
</feature>
<evidence type="ECO:0000259" key="2">
    <source>
        <dbReference type="PROSITE" id="PS50924"/>
    </source>
</evidence>
<dbReference type="OrthoDB" id="9802500at2"/>
<proteinExistence type="predicted"/>
<dbReference type="RefSeq" id="WP_045056693.1">
    <property type="nucleotide sequence ID" value="NZ_CAWMDP010000029.1"/>
</dbReference>
<dbReference type="Pfam" id="PF03707">
    <property type="entry name" value="MHYT"/>
    <property type="match status" value="3"/>
</dbReference>
<gene>
    <name evidence="3" type="ORF">UH38_21185</name>
</gene>
<feature type="transmembrane region" description="Helical" evidence="1">
    <location>
        <begin position="71"/>
        <end position="93"/>
    </location>
</feature>
<feature type="transmembrane region" description="Helical" evidence="1">
    <location>
        <begin position="172"/>
        <end position="196"/>
    </location>
</feature>
<accession>A0A0D8ZRN6</accession>
<dbReference type="InterPro" id="IPR005330">
    <property type="entry name" value="MHYT_dom"/>
</dbReference>
<keyword evidence="1" id="KW-0812">Transmembrane</keyword>
<feature type="transmembrane region" description="Helical" evidence="1">
    <location>
        <begin position="6"/>
        <end position="29"/>
    </location>
</feature>
<feature type="transmembrane region" description="Helical" evidence="1">
    <location>
        <begin position="41"/>
        <end position="65"/>
    </location>
</feature>
<dbReference type="Proteomes" id="UP000032452">
    <property type="component" value="Unassembled WGS sequence"/>
</dbReference>
<feature type="transmembrane region" description="Helical" evidence="1">
    <location>
        <begin position="105"/>
        <end position="127"/>
    </location>
</feature>
<dbReference type="PANTHER" id="PTHR35152:SF1">
    <property type="entry name" value="DOMAIN SIGNALLING PROTEIN, PUTATIVE (AFU_ORTHOLOGUE AFUA_5G11310)-RELATED"/>
    <property type="match status" value="1"/>
</dbReference>
<feature type="transmembrane region" description="Helical" evidence="1">
    <location>
        <begin position="216"/>
        <end position="238"/>
    </location>
</feature>
<keyword evidence="1" id="KW-1133">Transmembrane helix</keyword>
<dbReference type="AlphaFoldDB" id="A0A0D8ZRN6"/>